<dbReference type="RefSeq" id="WP_150077649.1">
    <property type="nucleotide sequence ID" value="NZ_VWOX01000009.1"/>
</dbReference>
<accession>A0A5M6D584</accession>
<evidence type="ECO:0008006" key="3">
    <source>
        <dbReference type="Google" id="ProtNLM"/>
    </source>
</evidence>
<protein>
    <recommendedName>
        <fullName evidence="3">Knr4/Smi1-like domain-containing protein</fullName>
    </recommendedName>
</protein>
<sequence>MQTADSPFSNEASIKDLPHVLDGTFAWLAATPTHDEWAIGDERADDLPMQLDAAIASAEENGSKLPQEFVTFIRTPEWHKHLRSVTACYLNLAENVLPFANGYLLRFLHDQQDCAFWYLYLNADGSDHCVVSSYEYFDADDMDYEIDELKETEFNIWETSFERFISRFWIENEILFAKYNETDPPDVDAKFLKMHAQ</sequence>
<dbReference type="EMBL" id="VWOX01000009">
    <property type="protein sequence ID" value="KAA5541916.1"/>
    <property type="molecule type" value="Genomic_DNA"/>
</dbReference>
<comment type="caution">
    <text evidence="1">The sequence shown here is derived from an EMBL/GenBank/DDBJ whole genome shotgun (WGS) entry which is preliminary data.</text>
</comment>
<evidence type="ECO:0000313" key="2">
    <source>
        <dbReference type="Proteomes" id="UP000324479"/>
    </source>
</evidence>
<name>A0A5M6D584_9BACT</name>
<organism evidence="1 2">
    <name type="scientific">Roseiconus nitratireducens</name>
    <dbReference type="NCBI Taxonomy" id="2605748"/>
    <lineage>
        <taxon>Bacteria</taxon>
        <taxon>Pseudomonadati</taxon>
        <taxon>Planctomycetota</taxon>
        <taxon>Planctomycetia</taxon>
        <taxon>Pirellulales</taxon>
        <taxon>Pirellulaceae</taxon>
        <taxon>Roseiconus</taxon>
    </lineage>
</organism>
<gene>
    <name evidence="1" type="ORF">FYK55_17115</name>
</gene>
<reference evidence="1 2" key="1">
    <citation type="submission" date="2019-08" db="EMBL/GenBank/DDBJ databases">
        <authorList>
            <person name="Dhanesh K."/>
            <person name="Kumar G."/>
            <person name="Sasikala C."/>
            <person name="Venkata Ramana C."/>
        </authorList>
    </citation>
    <scope>NUCLEOTIDE SEQUENCE [LARGE SCALE GENOMIC DNA]</scope>
    <source>
        <strain evidence="1 2">JC645</strain>
    </source>
</reference>
<keyword evidence="2" id="KW-1185">Reference proteome</keyword>
<proteinExistence type="predicted"/>
<evidence type="ECO:0000313" key="1">
    <source>
        <dbReference type="EMBL" id="KAA5541916.1"/>
    </source>
</evidence>
<dbReference type="AlphaFoldDB" id="A0A5M6D584"/>
<dbReference type="Proteomes" id="UP000324479">
    <property type="component" value="Unassembled WGS sequence"/>
</dbReference>